<gene>
    <name evidence="8" type="primary">LOC34621351</name>
</gene>
<dbReference type="OrthoDB" id="31154at2759"/>
<evidence type="ECO:0000259" key="6">
    <source>
        <dbReference type="PROSITE" id="PS50158"/>
    </source>
</evidence>
<evidence type="ECO:0000256" key="3">
    <source>
        <dbReference type="ARBA" id="ARBA00022833"/>
    </source>
</evidence>
<dbReference type="InterPro" id="IPR036875">
    <property type="entry name" value="Znf_CCHC_sf"/>
</dbReference>
<sequence length="185" mass="20631">MPATAGWVKMPQSNRVAVSASLRTHAIWTDSVGYDPYAPEKAAVPEDDSLKDKAKELLTLARLTGTLSTHTPGACTKCNQVGHLAFQCRNDVRLAESKEQTEALAHVLKKKEEEEDDERLRRALGIGSDDEAPKRPVAKRMRSPSTSSNSSSSSNDHNKKKRKSKKHKKDKKSKHKKSHKKKSRH</sequence>
<dbReference type="GO" id="GO:0003676">
    <property type="term" value="F:nucleic acid binding"/>
    <property type="evidence" value="ECO:0007669"/>
    <property type="project" value="InterPro"/>
</dbReference>
<dbReference type="SMART" id="SM00343">
    <property type="entry name" value="ZnF_C2HC"/>
    <property type="match status" value="1"/>
</dbReference>
<name>A0A6P5WDE3_9EIME</name>
<evidence type="ECO:0000256" key="1">
    <source>
        <dbReference type="ARBA" id="ARBA00022723"/>
    </source>
</evidence>
<feature type="region of interest" description="Disordered" evidence="5">
    <location>
        <begin position="111"/>
        <end position="185"/>
    </location>
</feature>
<keyword evidence="1" id="KW-0479">Metal-binding</keyword>
<keyword evidence="3" id="KW-0862">Zinc</keyword>
<reference evidence="8" key="1">
    <citation type="submission" date="2025-08" db="UniProtKB">
        <authorList>
            <consortium name="RefSeq"/>
        </authorList>
    </citation>
    <scope>IDENTIFICATION</scope>
</reference>
<accession>A0A6P5WDE3</accession>
<keyword evidence="7" id="KW-1185">Reference proteome</keyword>
<dbReference type="PROSITE" id="PS50158">
    <property type="entry name" value="ZF_CCHC"/>
    <property type="match status" value="1"/>
</dbReference>
<evidence type="ECO:0000313" key="8">
    <source>
        <dbReference type="RefSeq" id="XP_022589756.2"/>
    </source>
</evidence>
<dbReference type="Proteomes" id="UP000515125">
    <property type="component" value="Unplaced"/>
</dbReference>
<dbReference type="GO" id="GO:0008270">
    <property type="term" value="F:zinc ion binding"/>
    <property type="evidence" value="ECO:0007669"/>
    <property type="project" value="UniProtKB-KW"/>
</dbReference>
<evidence type="ECO:0000256" key="5">
    <source>
        <dbReference type="SAM" id="MobiDB-lite"/>
    </source>
</evidence>
<dbReference type="GeneID" id="34621351"/>
<dbReference type="RefSeq" id="XP_022589756.2">
    <property type="nucleotide sequence ID" value="XM_022734568.2"/>
</dbReference>
<dbReference type="PANTHER" id="PTHR31437:SF1">
    <property type="entry name" value="PROTEIN SREK1IP1"/>
    <property type="match status" value="1"/>
</dbReference>
<evidence type="ECO:0000313" key="7">
    <source>
        <dbReference type="Proteomes" id="UP000515125"/>
    </source>
</evidence>
<keyword evidence="2 4" id="KW-0863">Zinc-finger</keyword>
<protein>
    <submittedName>
        <fullName evidence="8">CAX-interacting protein 4</fullName>
    </submittedName>
</protein>
<dbReference type="InterPro" id="IPR001878">
    <property type="entry name" value="Znf_CCHC"/>
</dbReference>
<dbReference type="AlphaFoldDB" id="A0A6P5WDE3"/>
<feature type="compositionally biased region" description="Basic residues" evidence="5">
    <location>
        <begin position="158"/>
        <end position="185"/>
    </location>
</feature>
<dbReference type="SUPFAM" id="SSF57756">
    <property type="entry name" value="Retrovirus zinc finger-like domains"/>
    <property type="match status" value="1"/>
</dbReference>
<proteinExistence type="predicted"/>
<dbReference type="PANTHER" id="PTHR31437">
    <property type="entry name" value="SREK1IP1 FAMILY MEMBER"/>
    <property type="match status" value="1"/>
</dbReference>
<feature type="domain" description="CCHC-type" evidence="6">
    <location>
        <begin position="75"/>
        <end position="90"/>
    </location>
</feature>
<evidence type="ECO:0000256" key="2">
    <source>
        <dbReference type="ARBA" id="ARBA00022771"/>
    </source>
</evidence>
<dbReference type="Pfam" id="PF00098">
    <property type="entry name" value="zf-CCHC"/>
    <property type="match status" value="1"/>
</dbReference>
<organism evidence="7 8">
    <name type="scientific">Cyclospora cayetanensis</name>
    <dbReference type="NCBI Taxonomy" id="88456"/>
    <lineage>
        <taxon>Eukaryota</taxon>
        <taxon>Sar</taxon>
        <taxon>Alveolata</taxon>
        <taxon>Apicomplexa</taxon>
        <taxon>Conoidasida</taxon>
        <taxon>Coccidia</taxon>
        <taxon>Eucoccidiorida</taxon>
        <taxon>Eimeriorina</taxon>
        <taxon>Eimeriidae</taxon>
        <taxon>Cyclospora</taxon>
    </lineage>
</organism>
<evidence type="ECO:0000256" key="4">
    <source>
        <dbReference type="PROSITE-ProRule" id="PRU00047"/>
    </source>
</evidence>